<dbReference type="RefSeq" id="WP_091385413.1">
    <property type="nucleotide sequence ID" value="NZ_FNQO01000001.1"/>
</dbReference>
<dbReference type="EMBL" id="FNQO01000001">
    <property type="protein sequence ID" value="SDZ85956.1"/>
    <property type="molecule type" value="Genomic_DNA"/>
</dbReference>
<proteinExistence type="predicted"/>
<accession>A0A1H3WFP2</accession>
<dbReference type="Proteomes" id="UP000198658">
    <property type="component" value="Unassembled WGS sequence"/>
</dbReference>
<keyword evidence="2" id="KW-1185">Reference proteome</keyword>
<protein>
    <submittedName>
        <fullName evidence="1">Uncharacterized protein</fullName>
    </submittedName>
</protein>
<reference evidence="2" key="1">
    <citation type="submission" date="2016-10" db="EMBL/GenBank/DDBJ databases">
        <authorList>
            <person name="Varghese N."/>
            <person name="Submissions S."/>
        </authorList>
    </citation>
    <scope>NUCLEOTIDE SEQUENCE [LARGE SCALE GENOMIC DNA]</scope>
    <source>
        <strain evidence="2">CGMCC 1.10657</strain>
    </source>
</reference>
<evidence type="ECO:0000313" key="1">
    <source>
        <dbReference type="EMBL" id="SDZ85956.1"/>
    </source>
</evidence>
<dbReference type="AlphaFoldDB" id="A0A1H3WFP2"/>
<gene>
    <name evidence="1" type="ORF">SAMN05216562_0820</name>
</gene>
<sequence length="399" mass="44275">MEPGEPEKPSGDELQEELLLSGDFHLCDPDGKALIRVAEIDRFPASVAAAQDEDDIAVQHGRQLVADLFKTGVSIPGKTVQIVFDERVMKGFYDGALEIVPAAGGGARVMARDVASKKIAGHGRIVEAGRVRQVAAGAFHLVSIAVAQSHLADINRSLKEISSAINDVKTHLNNQDKARMQGTQRYLQYLLGVMNGLESPEQVPTEKKVQLEAIHRDTLEWAEQLRLEVDALKAKIARQEDVDSFGGTEYTFKALCELAQSAQHLIDKRNLLLRILVSLQVGKAYLNPLNEERLSFEYVTQSVADLELTQATLGVLRDRTLQLLAKALFNRSSTLDERRAQLLRKQEELLTLAQTGQEEYASIAHSLGQHYQRLRENNREVRMALEFDAAGEVRQLALV</sequence>
<evidence type="ECO:0000313" key="2">
    <source>
        <dbReference type="Proteomes" id="UP000198658"/>
    </source>
</evidence>
<dbReference type="OrthoDB" id="9128717at2"/>
<dbReference type="STRING" id="658218.SAMN05216562_0820"/>
<name>A0A1H3WFP2_9GAMM</name>
<organism evidence="1 2">
    <name type="scientific">Microbulbifer marinus</name>
    <dbReference type="NCBI Taxonomy" id="658218"/>
    <lineage>
        <taxon>Bacteria</taxon>
        <taxon>Pseudomonadati</taxon>
        <taxon>Pseudomonadota</taxon>
        <taxon>Gammaproteobacteria</taxon>
        <taxon>Cellvibrionales</taxon>
        <taxon>Microbulbiferaceae</taxon>
        <taxon>Microbulbifer</taxon>
    </lineage>
</organism>